<accession>A0A6U9ZK44</accession>
<proteinExistence type="predicted"/>
<gene>
    <name evidence="2" type="ORF">PAUS00366_LOCUS11591</name>
    <name evidence="3" type="ORF">PAUS00366_LOCUS11593</name>
</gene>
<protein>
    <recommendedName>
        <fullName evidence="4">PDZ domain-containing protein</fullName>
    </recommendedName>
</protein>
<sequence>MNDLPTSEIPPNVIHLQRTTDGSPIPADTNETSMNNFCFYVTPFQQMLTRKLQVTCNSPTFGLNLSEDETYGRVFLEDINKNSSASKLFSSHKATQNKICGAFIVSINGTQVFNKSSTITLLVDLHSQGIKTFNIQFAPEDKMSSQQQWKQLDEFNLFAPDPTTENTAQIDLNAIRAIASIRTGLPIPEHIISDDMICLSINVLGSNTTTPAKEALGTFTCRKLKKLDNWDNWLQVERKQLDELHDLEMFGDPTPLPHKAILLQPHWNYVI</sequence>
<evidence type="ECO:0000313" key="2">
    <source>
        <dbReference type="EMBL" id="CAE0718837.1"/>
    </source>
</evidence>
<name>A0A6U9ZK44_9STRA</name>
<dbReference type="EMBL" id="HBIX01015982">
    <property type="protein sequence ID" value="CAE0718839.1"/>
    <property type="molecule type" value="Transcribed_RNA"/>
</dbReference>
<evidence type="ECO:0000256" key="1">
    <source>
        <dbReference type="SAM" id="MobiDB-lite"/>
    </source>
</evidence>
<evidence type="ECO:0008006" key="4">
    <source>
        <dbReference type="Google" id="ProtNLM"/>
    </source>
</evidence>
<reference evidence="3" key="1">
    <citation type="submission" date="2021-01" db="EMBL/GenBank/DDBJ databases">
        <authorList>
            <person name="Corre E."/>
            <person name="Pelletier E."/>
            <person name="Niang G."/>
            <person name="Scheremetjew M."/>
            <person name="Finn R."/>
            <person name="Kale V."/>
            <person name="Holt S."/>
            <person name="Cochrane G."/>
            <person name="Meng A."/>
            <person name="Brown T."/>
            <person name="Cohen L."/>
        </authorList>
    </citation>
    <scope>NUCLEOTIDE SEQUENCE</scope>
    <source>
        <strain evidence="3">10249 10 AB</strain>
    </source>
</reference>
<dbReference type="EMBL" id="HBIX01015980">
    <property type="protein sequence ID" value="CAE0718837.1"/>
    <property type="molecule type" value="Transcribed_RNA"/>
</dbReference>
<evidence type="ECO:0000313" key="3">
    <source>
        <dbReference type="EMBL" id="CAE0718839.1"/>
    </source>
</evidence>
<feature type="region of interest" description="Disordered" evidence="1">
    <location>
        <begin position="1"/>
        <end position="27"/>
    </location>
</feature>
<organism evidence="3">
    <name type="scientific">Pseudo-nitzschia australis</name>
    <dbReference type="NCBI Taxonomy" id="44445"/>
    <lineage>
        <taxon>Eukaryota</taxon>
        <taxon>Sar</taxon>
        <taxon>Stramenopiles</taxon>
        <taxon>Ochrophyta</taxon>
        <taxon>Bacillariophyta</taxon>
        <taxon>Bacillariophyceae</taxon>
        <taxon>Bacillariophycidae</taxon>
        <taxon>Bacillariales</taxon>
        <taxon>Bacillariaceae</taxon>
        <taxon>Pseudo-nitzschia</taxon>
    </lineage>
</organism>
<dbReference type="AlphaFoldDB" id="A0A6U9ZK44"/>